<organism evidence="1 3">
    <name type="scientific">Treponema rectale</name>
    <dbReference type="NCBI Taxonomy" id="744512"/>
    <lineage>
        <taxon>Bacteria</taxon>
        <taxon>Pseudomonadati</taxon>
        <taxon>Spirochaetota</taxon>
        <taxon>Spirochaetia</taxon>
        <taxon>Spirochaetales</taxon>
        <taxon>Treponemataceae</taxon>
        <taxon>Treponema</taxon>
    </lineage>
</organism>
<dbReference type="Proteomes" id="UP000593591">
    <property type="component" value="Chromosome"/>
</dbReference>
<dbReference type="EMBL" id="CP031517">
    <property type="protein sequence ID" value="QOS39834.1"/>
    <property type="molecule type" value="Genomic_DNA"/>
</dbReference>
<protein>
    <submittedName>
        <fullName evidence="1">Uncharacterized protein</fullName>
    </submittedName>
</protein>
<dbReference type="InterPro" id="IPR058397">
    <property type="entry name" value="DUF8084"/>
</dbReference>
<dbReference type="Pfam" id="PF26329">
    <property type="entry name" value="DUF8084"/>
    <property type="match status" value="1"/>
</dbReference>
<dbReference type="AlphaFoldDB" id="A0A840S7B9"/>
<dbReference type="RefSeq" id="WP_184651897.1">
    <property type="nucleotide sequence ID" value="NZ_JACHFR010000001.1"/>
</dbReference>
<dbReference type="KEGG" id="trc:DYE49_04945"/>
<proteinExistence type="predicted"/>
<accession>A0A840S7B9</accession>
<evidence type="ECO:0000313" key="3">
    <source>
        <dbReference type="Proteomes" id="UP000578697"/>
    </source>
</evidence>
<name>A0A840S7B9_9SPIR</name>
<reference evidence="1 3" key="2">
    <citation type="submission" date="2020-08" db="EMBL/GenBank/DDBJ databases">
        <title>Genomic Encyclopedia of Type Strains, Phase IV (KMG-IV): sequencing the most valuable type-strain genomes for metagenomic binning, comparative biology and taxonomic classification.</title>
        <authorList>
            <person name="Goeker M."/>
        </authorList>
    </citation>
    <scope>NUCLEOTIDE SEQUENCE [LARGE SCALE GENOMIC DNA]</scope>
    <source>
        <strain evidence="1 3">DSM 103679</strain>
    </source>
</reference>
<dbReference type="EMBL" id="JACHFR010000001">
    <property type="protein sequence ID" value="MBB5218479.1"/>
    <property type="molecule type" value="Genomic_DNA"/>
</dbReference>
<sequence length="388" mass="45221">MCAEKKKFILDLPVKIILTEDGASSFISNKKKLLRIRLADNLEEYGVSMDKVSPMSIQSMILLDYISKIEISMPEFVTRRQEVMDLSKVIVFSILYKQFDREIYNSFIKCDIVRRHNRANPSQLIDEKTVMSDKQLRTQLSIKDNVIQMARQTILEPVWKSIMDNTEFTPEEKNVYLLMTEKFLNRLSLMNWYIITKFYKADGFNELLGILRQSLANYMEKSKVAEYISVMVMELALNAENTNIRKEARILYRGVENGDTLIYDPDIRAKIVKEMERKHELVFVSWKIGGGTAAIGKQGRLQITLYNKDDEFQEMKENIESKMSADLNKRSLIDFYRQMPDEAEGTDLGLYYLSYLEDACKKVNVKFESLVNQFTSTDLTVITLIFNF</sequence>
<reference evidence="2 4" key="1">
    <citation type="submission" date="2018-08" db="EMBL/GenBank/DDBJ databases">
        <title>The first complete genome of Treponema rectale (CHPAT), a commensal spirochete of the bovine rectum.</title>
        <authorList>
            <person name="Staton G.J."/>
            <person name="Clegg S.R."/>
            <person name="Carter S.D."/>
            <person name="Radford A.D."/>
            <person name="Darby A."/>
            <person name="Hall N."/>
            <person name="Birtles R.J."/>
            <person name="Evans N.J."/>
        </authorList>
    </citation>
    <scope>NUCLEOTIDE SEQUENCE [LARGE SCALE GENOMIC DNA]</scope>
    <source>
        <strain evidence="2 4">CHPA</strain>
    </source>
</reference>
<evidence type="ECO:0000313" key="2">
    <source>
        <dbReference type="EMBL" id="QOS39834.1"/>
    </source>
</evidence>
<gene>
    <name evidence="2" type="ORF">DYE49_04945</name>
    <name evidence="1" type="ORF">HNP77_000823</name>
</gene>
<keyword evidence="3" id="KW-1185">Reference proteome</keyword>
<evidence type="ECO:0000313" key="4">
    <source>
        <dbReference type="Proteomes" id="UP000593591"/>
    </source>
</evidence>
<evidence type="ECO:0000313" key="1">
    <source>
        <dbReference type="EMBL" id="MBB5218479.1"/>
    </source>
</evidence>
<dbReference type="Proteomes" id="UP000578697">
    <property type="component" value="Unassembled WGS sequence"/>
</dbReference>